<gene>
    <name evidence="1" type="ORF">MMAB1_1276</name>
</gene>
<dbReference type="RefSeq" id="WP_197671647.1">
    <property type="nucleotide sequence ID" value="NZ_LT158599.1"/>
</dbReference>
<protein>
    <submittedName>
        <fullName evidence="1">Uncharacterized protein</fullName>
    </submittedName>
</protein>
<proteinExistence type="predicted"/>
<organism evidence="1 2">
    <name type="scientific">Methanoculleus bourgensis</name>
    <dbReference type="NCBI Taxonomy" id="83986"/>
    <lineage>
        <taxon>Archaea</taxon>
        <taxon>Methanobacteriati</taxon>
        <taxon>Methanobacteriota</taxon>
        <taxon>Stenosarchaea group</taxon>
        <taxon>Methanomicrobia</taxon>
        <taxon>Methanomicrobiales</taxon>
        <taxon>Methanomicrobiaceae</taxon>
        <taxon>Methanoculleus</taxon>
    </lineage>
</organism>
<dbReference type="GeneID" id="27137183"/>
<dbReference type="Proteomes" id="UP000069850">
    <property type="component" value="Chromosome 1"/>
</dbReference>
<accession>A0A0X3BKR7</accession>
<name>A0A0X3BKR7_9EURY</name>
<evidence type="ECO:0000313" key="2">
    <source>
        <dbReference type="Proteomes" id="UP000069850"/>
    </source>
</evidence>
<sequence length="118" mass="13604">MVVGRIKLMVKPGMLIPKPDAKSDFAIKGWGKRRGEDALIYYIPNHRNPNKPYQKGITVSEWEQAFSELMERGSFSRAWFNEHMKPCMKEGTCNFTTIGGIFELLSIARYERGGYRRA</sequence>
<dbReference type="AlphaFoldDB" id="A0A0X3BKR7"/>
<evidence type="ECO:0000313" key="1">
    <source>
        <dbReference type="EMBL" id="CVK32489.1"/>
    </source>
</evidence>
<dbReference type="EMBL" id="LT158599">
    <property type="protein sequence ID" value="CVK32489.1"/>
    <property type="molecule type" value="Genomic_DNA"/>
</dbReference>
<reference evidence="1 2" key="1">
    <citation type="submission" date="2016-01" db="EMBL/GenBank/DDBJ databases">
        <authorList>
            <person name="Manzoor S."/>
        </authorList>
    </citation>
    <scope>NUCLEOTIDE SEQUENCE [LARGE SCALE GENOMIC DNA]</scope>
    <source>
        <strain evidence="1">Methanoculleus sp MAB1</strain>
    </source>
</reference>
<dbReference type="KEGG" id="mema:MMAB1_1276"/>